<evidence type="ECO:0000259" key="2">
    <source>
        <dbReference type="SMART" id="SM01007"/>
    </source>
</evidence>
<dbReference type="InterPro" id="IPR001303">
    <property type="entry name" value="Aldolase_II/adducin_N"/>
</dbReference>
<dbReference type="FunFam" id="3.40.225.10:FF:000009">
    <property type="entry name" value="Class II aldolase/adducin N-terminal"/>
    <property type="match status" value="1"/>
</dbReference>
<dbReference type="RefSeq" id="XP_060359659.1">
    <property type="nucleotide sequence ID" value="XM_060515229.1"/>
</dbReference>
<dbReference type="PANTHER" id="PTHR10672:SF25">
    <property type="entry name" value="MEIOTICALLY UP-REGULATED GENE 14 PROTEIN"/>
    <property type="match status" value="1"/>
</dbReference>
<name>A0AAD8UE01_GLOAC</name>
<dbReference type="PANTHER" id="PTHR10672">
    <property type="entry name" value="ADDUCIN"/>
    <property type="match status" value="1"/>
</dbReference>
<evidence type="ECO:0000313" key="4">
    <source>
        <dbReference type="Proteomes" id="UP001244207"/>
    </source>
</evidence>
<dbReference type="GO" id="GO:0005856">
    <property type="term" value="C:cytoskeleton"/>
    <property type="evidence" value="ECO:0007669"/>
    <property type="project" value="TreeGrafter"/>
</dbReference>
<dbReference type="InterPro" id="IPR036409">
    <property type="entry name" value="Aldolase_II/adducin_N_sf"/>
</dbReference>
<accession>A0AAD8UE01</accession>
<dbReference type="EMBL" id="JAHMHS010000140">
    <property type="protein sequence ID" value="KAK1713333.1"/>
    <property type="molecule type" value="Genomic_DNA"/>
</dbReference>
<dbReference type="Proteomes" id="UP001244207">
    <property type="component" value="Unassembled WGS sequence"/>
</dbReference>
<feature type="compositionally biased region" description="Polar residues" evidence="1">
    <location>
        <begin position="1"/>
        <end position="14"/>
    </location>
</feature>
<proteinExistence type="predicted"/>
<organism evidence="3 4">
    <name type="scientific">Glomerella acutata</name>
    <name type="common">Colletotrichum acutatum</name>
    <dbReference type="NCBI Taxonomy" id="27357"/>
    <lineage>
        <taxon>Eukaryota</taxon>
        <taxon>Fungi</taxon>
        <taxon>Dikarya</taxon>
        <taxon>Ascomycota</taxon>
        <taxon>Pezizomycotina</taxon>
        <taxon>Sordariomycetes</taxon>
        <taxon>Hypocreomycetidae</taxon>
        <taxon>Glomerellales</taxon>
        <taxon>Glomerellaceae</taxon>
        <taxon>Colletotrichum</taxon>
        <taxon>Colletotrichum acutatum species complex</taxon>
    </lineage>
</organism>
<dbReference type="GeneID" id="85399127"/>
<dbReference type="AlphaFoldDB" id="A0AAD8UE01"/>
<evidence type="ECO:0000313" key="3">
    <source>
        <dbReference type="EMBL" id="KAK1713333.1"/>
    </source>
</evidence>
<reference evidence="3" key="1">
    <citation type="submission" date="2021-12" db="EMBL/GenBank/DDBJ databases">
        <title>Comparative genomics, transcriptomics and evolutionary studies reveal genomic signatures of adaptation to plant cell wall in hemibiotrophic fungi.</title>
        <authorList>
            <consortium name="DOE Joint Genome Institute"/>
            <person name="Baroncelli R."/>
            <person name="Diaz J.F."/>
            <person name="Benocci T."/>
            <person name="Peng M."/>
            <person name="Battaglia E."/>
            <person name="Haridas S."/>
            <person name="Andreopoulos W."/>
            <person name="Labutti K."/>
            <person name="Pangilinan J."/>
            <person name="Floch G.L."/>
            <person name="Makela M.R."/>
            <person name="Henrissat B."/>
            <person name="Grigoriev I.V."/>
            <person name="Crouch J.A."/>
            <person name="De Vries R.P."/>
            <person name="Sukno S.A."/>
            <person name="Thon M.R."/>
        </authorList>
    </citation>
    <scope>NUCLEOTIDE SEQUENCE</scope>
    <source>
        <strain evidence="3">CBS 112980</strain>
    </source>
</reference>
<feature type="domain" description="Class II aldolase/adducin N-terminal" evidence="2">
    <location>
        <begin position="64"/>
        <end position="249"/>
    </location>
</feature>
<sequence length="300" mass="32775">MTPSATSVGTSDFVSNHDSETSRNKHGPELQNKTPLQAMSHGGVALGGMSKHLGFQLHRQWQLNHMAAAFRHWHREGYVEGMSGHVPVRDPEFPNAFWTNPLGRHFGLLKVGDMILVDLDGSVISGNRSAPPSTAGFLIHASVHKARPDAHAVCHCYSVYGKAWSVFGRRLDMLTQDVCKFRGDAHAVYDSYGGLVLGSEESDRIASVLGLNGKGCILRNHGILTVGETVDEPAFLFTSTYGTNMSEATSHGDSGLRKVQISDDEANFNFDVESDPEICYCEFQVYYDLEDELSGGSLKA</sequence>
<feature type="compositionally biased region" description="Basic and acidic residues" evidence="1">
    <location>
        <begin position="15"/>
        <end position="28"/>
    </location>
</feature>
<dbReference type="SMART" id="SM01007">
    <property type="entry name" value="Aldolase_II"/>
    <property type="match status" value="1"/>
</dbReference>
<evidence type="ECO:0000256" key="1">
    <source>
        <dbReference type="SAM" id="MobiDB-lite"/>
    </source>
</evidence>
<keyword evidence="4" id="KW-1185">Reference proteome</keyword>
<gene>
    <name evidence="3" type="ORF">BDZ83DRAFT_764099</name>
</gene>
<dbReference type="Gene3D" id="3.40.225.10">
    <property type="entry name" value="Class II aldolase/adducin N-terminal domain"/>
    <property type="match status" value="1"/>
</dbReference>
<comment type="caution">
    <text evidence="3">The sequence shown here is derived from an EMBL/GenBank/DDBJ whole genome shotgun (WGS) entry which is preliminary data.</text>
</comment>
<dbReference type="InterPro" id="IPR051017">
    <property type="entry name" value="Aldolase-II_Adducin_sf"/>
</dbReference>
<protein>
    <submittedName>
        <fullName evidence="3">Class II aldolase family protein</fullName>
    </submittedName>
</protein>
<dbReference type="Pfam" id="PF00596">
    <property type="entry name" value="Aldolase_II"/>
    <property type="match status" value="1"/>
</dbReference>
<feature type="region of interest" description="Disordered" evidence="1">
    <location>
        <begin position="1"/>
        <end position="35"/>
    </location>
</feature>
<dbReference type="SUPFAM" id="SSF53639">
    <property type="entry name" value="AraD/HMP-PK domain-like"/>
    <property type="match status" value="1"/>
</dbReference>
<dbReference type="GO" id="GO:0051015">
    <property type="term" value="F:actin filament binding"/>
    <property type="evidence" value="ECO:0007669"/>
    <property type="project" value="TreeGrafter"/>
</dbReference>